<dbReference type="AlphaFoldDB" id="A0A0J9EC01"/>
<dbReference type="Gene3D" id="2.170.16.10">
    <property type="entry name" value="Hedgehog/Intein (Hint) domain"/>
    <property type="match status" value="1"/>
</dbReference>
<dbReference type="PATRIC" id="fig|1675527.3.peg.346"/>
<dbReference type="Proteomes" id="UP000037178">
    <property type="component" value="Unassembled WGS sequence"/>
</dbReference>
<name>A0A0J9EC01_9RHOB</name>
<dbReference type="EMBL" id="LFTY01000001">
    <property type="protein sequence ID" value="KMW60146.1"/>
    <property type="molecule type" value="Genomic_DNA"/>
</dbReference>
<dbReference type="OrthoDB" id="6305173at2"/>
<keyword evidence="4" id="KW-1185">Reference proteome</keyword>
<evidence type="ECO:0000313" key="4">
    <source>
        <dbReference type="Proteomes" id="UP000037178"/>
    </source>
</evidence>
<proteinExistence type="predicted"/>
<dbReference type="STRING" id="1675527.AIOL_000299"/>
<evidence type="ECO:0000259" key="2">
    <source>
        <dbReference type="Pfam" id="PF13403"/>
    </source>
</evidence>
<feature type="domain" description="Hedgehog/Intein (Hint)" evidence="2">
    <location>
        <begin position="143"/>
        <end position="277"/>
    </location>
</feature>
<feature type="compositionally biased region" description="Low complexity" evidence="1">
    <location>
        <begin position="14"/>
        <end position="25"/>
    </location>
</feature>
<evidence type="ECO:0000313" key="3">
    <source>
        <dbReference type="EMBL" id="KMW60146.1"/>
    </source>
</evidence>
<dbReference type="SUPFAM" id="SSF51294">
    <property type="entry name" value="Hedgehog/intein (Hint) domain"/>
    <property type="match status" value="1"/>
</dbReference>
<organism evidence="3 4">
    <name type="scientific">Candidatus Rhodobacter oscarellae</name>
    <dbReference type="NCBI Taxonomy" id="1675527"/>
    <lineage>
        <taxon>Bacteria</taxon>
        <taxon>Pseudomonadati</taxon>
        <taxon>Pseudomonadota</taxon>
        <taxon>Alphaproteobacteria</taxon>
        <taxon>Rhodobacterales</taxon>
        <taxon>Rhodobacter group</taxon>
        <taxon>Rhodobacter</taxon>
    </lineage>
</organism>
<protein>
    <recommendedName>
        <fullName evidence="2">Hedgehog/Intein (Hint) domain-containing protein</fullName>
    </recommendedName>
</protein>
<accession>A0A0J9EC01</accession>
<sequence>MGVFPGGIEFFVADNEPTTDATDTDPGGGNAQGDSRDNYVYDFDLTSLAVLDLTGSVFTRSGEAISNVSTNYESVATVGTFTLDLPLPDSTLANYTYQVTRDELIANGVSSITFTVTGDWTQAGGDPAFGTDTDTVTFNFTLCFAAGTGIATPSGKTAVESLLIGDLVTTADGRDVPVKWVGRVTANPMFNPADRLAPVKIAKGAFGDAPTRDLIVTADHGMVLDGMIINASALVNGDTITWHDWKALGASITYYHVETENHDVILADGALSETYLDMPDRSSFDNFAEYIALYGEETPIAENPMPRISSARLLPASLRAARAA</sequence>
<evidence type="ECO:0000256" key="1">
    <source>
        <dbReference type="SAM" id="MobiDB-lite"/>
    </source>
</evidence>
<comment type="caution">
    <text evidence="3">The sequence shown here is derived from an EMBL/GenBank/DDBJ whole genome shotgun (WGS) entry which is preliminary data.</text>
</comment>
<dbReference type="InterPro" id="IPR036844">
    <property type="entry name" value="Hint_dom_sf"/>
</dbReference>
<dbReference type="RefSeq" id="WP_082152374.1">
    <property type="nucleotide sequence ID" value="NZ_LFTY01000001.1"/>
</dbReference>
<dbReference type="InterPro" id="IPR028992">
    <property type="entry name" value="Hedgehog/Intein_dom"/>
</dbReference>
<dbReference type="Pfam" id="PF13403">
    <property type="entry name" value="Hint_2"/>
    <property type="match status" value="1"/>
</dbReference>
<feature type="region of interest" description="Disordered" evidence="1">
    <location>
        <begin position="14"/>
        <end position="35"/>
    </location>
</feature>
<gene>
    <name evidence="3" type="ORF">AIOL_000299</name>
</gene>
<reference evidence="3 4" key="1">
    <citation type="submission" date="2015-06" db="EMBL/GenBank/DDBJ databases">
        <title>Draft genome sequence of an Alphaproteobacteria species associated to the Mediterranean sponge Oscarella lobularis.</title>
        <authorList>
            <person name="Jourda C."/>
            <person name="Santini S."/>
            <person name="Claverie J.-M."/>
        </authorList>
    </citation>
    <scope>NUCLEOTIDE SEQUENCE [LARGE SCALE GENOMIC DNA]</scope>
    <source>
        <strain evidence="3">IGS</strain>
    </source>
</reference>